<protein>
    <submittedName>
        <fullName evidence="1">Uncharacterized protein</fullName>
    </submittedName>
</protein>
<keyword evidence="2" id="KW-1185">Reference proteome</keyword>
<dbReference type="EMBL" id="JBIAZU010000001">
    <property type="protein sequence ID" value="MFF5289014.1"/>
    <property type="molecule type" value="Genomic_DNA"/>
</dbReference>
<comment type="caution">
    <text evidence="1">The sequence shown here is derived from an EMBL/GenBank/DDBJ whole genome shotgun (WGS) entry which is preliminary data.</text>
</comment>
<name>A0ABW6W6T6_9ACTN</name>
<gene>
    <name evidence="1" type="ORF">ACFY35_06230</name>
</gene>
<organism evidence="1 2">
    <name type="scientific">Paractinoplanes globisporus</name>
    <dbReference type="NCBI Taxonomy" id="113565"/>
    <lineage>
        <taxon>Bacteria</taxon>
        <taxon>Bacillati</taxon>
        <taxon>Actinomycetota</taxon>
        <taxon>Actinomycetes</taxon>
        <taxon>Micromonosporales</taxon>
        <taxon>Micromonosporaceae</taxon>
        <taxon>Paractinoplanes</taxon>
    </lineage>
</organism>
<dbReference type="RefSeq" id="WP_026205221.1">
    <property type="nucleotide sequence ID" value="NZ_JBIAZU010000001.1"/>
</dbReference>
<proteinExistence type="predicted"/>
<reference evidence="1 2" key="1">
    <citation type="submission" date="2024-10" db="EMBL/GenBank/DDBJ databases">
        <title>The Natural Products Discovery Center: Release of the First 8490 Sequenced Strains for Exploring Actinobacteria Biosynthetic Diversity.</title>
        <authorList>
            <person name="Kalkreuter E."/>
            <person name="Kautsar S.A."/>
            <person name="Yang D."/>
            <person name="Bader C.D."/>
            <person name="Teijaro C.N."/>
            <person name="Fluegel L."/>
            <person name="Davis C.M."/>
            <person name="Simpson J.R."/>
            <person name="Lauterbach L."/>
            <person name="Steele A.D."/>
            <person name="Gui C."/>
            <person name="Meng S."/>
            <person name="Li G."/>
            <person name="Viehrig K."/>
            <person name="Ye F."/>
            <person name="Su P."/>
            <person name="Kiefer A.F."/>
            <person name="Nichols A."/>
            <person name="Cepeda A.J."/>
            <person name="Yan W."/>
            <person name="Fan B."/>
            <person name="Jiang Y."/>
            <person name="Adhikari A."/>
            <person name="Zheng C.-J."/>
            <person name="Schuster L."/>
            <person name="Cowan T.M."/>
            <person name="Smanski M.J."/>
            <person name="Chevrette M.G."/>
            <person name="De Carvalho L.P.S."/>
            <person name="Shen B."/>
        </authorList>
    </citation>
    <scope>NUCLEOTIDE SEQUENCE [LARGE SCALE GENOMIC DNA]</scope>
    <source>
        <strain evidence="1 2">NPDC000087</strain>
    </source>
</reference>
<sequence length="479" mass="52189">MSQVAEGTAKRATGCGCGGGGKSCGCGGGSGGLATFDRPRYFAGQLLTEDELTSEQAYVLAKNRLHNRYLHGWGVVCGLELACGDCPGYVTVRPGYALDPFGNDVVVPAEQQFDLLAAVRACQNTRKRADCDPYAPPQPDPCDGVTEHWCVSLRYEEVQKRPTTALRTQRGNGNGCSCGCGSTKTETVPLGACEPTRVLETFRLGVVKQCEDECPLPVDALRRTFVGQVVTCVQHVAQRLGRLSRSDRQILLAAGFASEPVDASAQQRYEALCRYRQAVRDLLEDEALSTQCTRLKDFDRIEIPRPQGDESGPAYGQRAGAAFLALTALLVDQIRDCICFALMPPCPADPCDDRVILGCVEIRDGAIVEVCGWSGRRYAGSFPALAYWLSFGPALAWAICRLCCAGRARFSRRDGRLGLARLLDSVDPSGSLRRAAYTDDFAAPRRTMRRVGDLVDRLRHPDTWAAEFERLRGRSGDDD</sequence>
<evidence type="ECO:0000313" key="2">
    <source>
        <dbReference type="Proteomes" id="UP001602245"/>
    </source>
</evidence>
<accession>A0ABW6W6T6</accession>
<dbReference type="Proteomes" id="UP001602245">
    <property type="component" value="Unassembled WGS sequence"/>
</dbReference>
<evidence type="ECO:0000313" key="1">
    <source>
        <dbReference type="EMBL" id="MFF5289014.1"/>
    </source>
</evidence>